<evidence type="ECO:0000256" key="8">
    <source>
        <dbReference type="ARBA" id="ARBA00023295"/>
    </source>
</evidence>
<dbReference type="InterPro" id="IPR032312">
    <property type="entry name" value="LacZ_4"/>
</dbReference>
<evidence type="ECO:0000256" key="4">
    <source>
        <dbReference type="ARBA" id="ARBA00011245"/>
    </source>
</evidence>
<comment type="caution">
    <text evidence="12">The sequence shown here is derived from an EMBL/GenBank/DDBJ whole genome shotgun (WGS) entry which is preliminary data.</text>
</comment>
<dbReference type="Gene3D" id="2.60.40.10">
    <property type="entry name" value="Immunoglobulins"/>
    <property type="match status" value="2"/>
</dbReference>
<dbReference type="Pfam" id="PF00703">
    <property type="entry name" value="Glyco_hydro_2"/>
    <property type="match status" value="1"/>
</dbReference>
<dbReference type="InterPro" id="IPR023232">
    <property type="entry name" value="Glyco_hydro_2_AS"/>
</dbReference>
<feature type="domain" description="Beta galactosidase small chain/" evidence="11">
    <location>
        <begin position="735"/>
        <end position="1014"/>
    </location>
</feature>
<dbReference type="PANTHER" id="PTHR46323:SF2">
    <property type="entry name" value="BETA-GALACTOSIDASE"/>
    <property type="match status" value="1"/>
</dbReference>
<reference evidence="12 13" key="1">
    <citation type="submission" date="2011-08" db="EMBL/GenBank/DDBJ databases">
        <title>The Genome Sequence of Alistipes indistinctus YIT 12060.</title>
        <authorList>
            <consortium name="The Broad Institute Genome Sequencing Platform"/>
            <person name="Earl A."/>
            <person name="Ward D."/>
            <person name="Feldgarden M."/>
            <person name="Gevers D."/>
            <person name="Morotomi M."/>
            <person name="Young S.K."/>
            <person name="Zeng Q."/>
            <person name="Gargeya S."/>
            <person name="Fitzgerald M."/>
            <person name="Haas B."/>
            <person name="Abouelleil A."/>
            <person name="Alvarado L."/>
            <person name="Arachchi H.M."/>
            <person name="Berlin A."/>
            <person name="Brown A."/>
            <person name="Chapman S.B."/>
            <person name="Chen Z."/>
            <person name="Dunbar C."/>
            <person name="Freedman E."/>
            <person name="Gearin G."/>
            <person name="Gellesch M."/>
            <person name="Goldberg J."/>
            <person name="Griggs A."/>
            <person name="Gujja S."/>
            <person name="Heiman D."/>
            <person name="Howarth C."/>
            <person name="Larson L."/>
            <person name="Lui A."/>
            <person name="MacDonald P.J.P."/>
            <person name="Montmayeur A."/>
            <person name="Murphy C."/>
            <person name="Neiman D."/>
            <person name="Pearson M."/>
            <person name="Priest M."/>
            <person name="Roberts A."/>
            <person name="Saif S."/>
            <person name="Shea T."/>
            <person name="Shenoy N."/>
            <person name="Sisk P."/>
            <person name="Stolte C."/>
            <person name="Sykes S."/>
            <person name="Wortman J."/>
            <person name="Nusbaum C."/>
            <person name="Birren B."/>
        </authorList>
    </citation>
    <scope>NUCLEOTIDE SEQUENCE [LARGE SCALE GENOMIC DNA]</scope>
    <source>
        <strain evidence="12 13">YIT 12060</strain>
    </source>
</reference>
<dbReference type="Pfam" id="PF02837">
    <property type="entry name" value="Glyco_hydro_2_N"/>
    <property type="match status" value="1"/>
</dbReference>
<keyword evidence="8 10" id="KW-0326">Glycosidase</keyword>
<dbReference type="EC" id="3.2.1.23" evidence="5 10"/>
<proteinExistence type="inferred from homology"/>
<evidence type="ECO:0000256" key="7">
    <source>
        <dbReference type="ARBA" id="ARBA00022837"/>
    </source>
</evidence>
<dbReference type="InterPro" id="IPR006101">
    <property type="entry name" value="Glyco_hydro_2"/>
</dbReference>
<dbReference type="HOGENOM" id="CLU_002346_1_1_10"/>
<evidence type="ECO:0000256" key="6">
    <source>
        <dbReference type="ARBA" id="ARBA00022801"/>
    </source>
</evidence>
<evidence type="ECO:0000313" key="13">
    <source>
        <dbReference type="Proteomes" id="UP000006008"/>
    </source>
</evidence>
<dbReference type="InterPro" id="IPR050347">
    <property type="entry name" value="Bact_Beta-galactosidase"/>
</dbReference>
<dbReference type="PROSITE" id="PS00719">
    <property type="entry name" value="GLYCOSYL_HYDROL_F2_1"/>
    <property type="match status" value="1"/>
</dbReference>
<sequence>MLPGGDRIETSSEWVKSLNGLWKFNWVRDLDQRPTTFFAEDFDDAGWVDFPVPAVWELNGYGDPVYTNIPYAWSRQFADNPPFVEERNNHVGSYRREVELPQAWDGREVFFHMGSATSNLYLWVNGKFVGYSEDSKMGADFNITPYLKPGKNLIAMQIFRWCDGSYLEDQDFWRLSGIGRDVYLYARPAQRFGDVRIVADLDASYRNGLLAVEVAGRNVPGGSVKMVLSGKEGEFAPVTAKLDSRDSCRLSMPVKNVRKWSAEQPNLYSLALTLYDASGKELETVRQRVGFRKVEMRPDKGQILVNGQPVLFKGVNRHEMDPLTGYVVSPERMIEDIRIMKENNINAVRTCHYPDDPLWYELCDIYGIYVISEANVESHGMGYEEKTLAKEPSYLKAHLERNERMVRAFKNHPSILIWSLGNEAGDGPNFVECYKWVKAYDPTRPVQYERALLNDHTDIYCPMYATYDHMEQYASGDALPAAVRTEDALVWGDVAFGQGGRSSKQGSYRPLIQCEYAHAMGNSMGGFGEYWDLIRKYPKLQGGFIWDFVDQGFRKYNDRGDMFYAYGGDYNPYDPSDKNFNCNGLISPDRRPNPHMGEVRYYYQSVWTTPGDMDKGVLKVYNENFFTDLSGLYLEWELVNGPKGYVLSKGFVNQLPVAPQQTGTVTLEGYNVPGGSEDDLYLNVAYKLKQATDLLPAGYPVARQQLAVRSGTKPAAGFAADAGRVKTYENIAVYELTAGRVKAVFNRSTGWLDSYKAEGVEMLKAGYSLRPNFWRAPTDNDFGANLQTKYAVWKQPAMELQEMTLAQAGAGAGSAAVTALYKLPELSATLEMRYEMNGAGQLSVTEKLTADPARKDIPDMFRFGMQLVMPEHFDRIVYYGRGPGENYTDRKSSTFMGCYRQSVSEQFYPYVRPQETGSKSDVRWWKVTDADGRGVMFTSAKPFFATALHYLTGDLDDGEVKHQRHSGELHERDLTCVSLDGYQMGLGCVDSWGALPRPEYRLPYGDYSFTVVMTPVKQK</sequence>
<dbReference type="InterPro" id="IPR006104">
    <property type="entry name" value="Glyco_hydro_2_N"/>
</dbReference>
<dbReference type="GO" id="GO:0005990">
    <property type="term" value="P:lactose catabolic process"/>
    <property type="evidence" value="ECO:0007669"/>
    <property type="project" value="TreeGrafter"/>
</dbReference>
<organism evidence="12 13">
    <name type="scientific">Alistipes indistinctus YIT 12060</name>
    <dbReference type="NCBI Taxonomy" id="742725"/>
    <lineage>
        <taxon>Bacteria</taxon>
        <taxon>Pseudomonadati</taxon>
        <taxon>Bacteroidota</taxon>
        <taxon>Bacteroidia</taxon>
        <taxon>Bacteroidales</taxon>
        <taxon>Rikenellaceae</taxon>
        <taxon>Alistipes</taxon>
    </lineage>
</organism>
<dbReference type="SUPFAM" id="SSF49785">
    <property type="entry name" value="Galactose-binding domain-like"/>
    <property type="match status" value="1"/>
</dbReference>
<dbReference type="SUPFAM" id="SSF51445">
    <property type="entry name" value="(Trans)glycosidases"/>
    <property type="match status" value="1"/>
</dbReference>
<dbReference type="GO" id="GO:0030246">
    <property type="term" value="F:carbohydrate binding"/>
    <property type="evidence" value="ECO:0007669"/>
    <property type="project" value="InterPro"/>
</dbReference>
<evidence type="ECO:0000259" key="11">
    <source>
        <dbReference type="SMART" id="SM01038"/>
    </source>
</evidence>
<dbReference type="Pfam" id="PF02929">
    <property type="entry name" value="Bgal_small_N"/>
    <property type="match status" value="1"/>
</dbReference>
<dbReference type="InterPro" id="IPR036156">
    <property type="entry name" value="Beta-gal/glucu_dom_sf"/>
</dbReference>
<dbReference type="InterPro" id="IPR023230">
    <property type="entry name" value="Glyco_hydro_2_CS"/>
</dbReference>
<keyword evidence="13" id="KW-1185">Reference proteome</keyword>
<evidence type="ECO:0000313" key="12">
    <source>
        <dbReference type="EMBL" id="EHB91280.1"/>
    </source>
</evidence>
<protein>
    <recommendedName>
        <fullName evidence="5 10">Beta-galactosidase</fullName>
        <ecNumber evidence="5 10">3.2.1.23</ecNumber>
    </recommendedName>
    <alternativeName>
        <fullName evidence="9 10">Lactase</fullName>
    </alternativeName>
</protein>
<dbReference type="PRINTS" id="PR00132">
    <property type="entry name" value="GLHYDRLASE2"/>
</dbReference>
<evidence type="ECO:0000256" key="5">
    <source>
        <dbReference type="ARBA" id="ARBA00012756"/>
    </source>
</evidence>
<dbReference type="InterPro" id="IPR004199">
    <property type="entry name" value="B-gal_small/dom_5"/>
</dbReference>
<evidence type="ECO:0000256" key="9">
    <source>
        <dbReference type="ARBA" id="ARBA00032230"/>
    </source>
</evidence>
<comment type="cofactor">
    <cofactor evidence="2">
        <name>Ca(2+)</name>
        <dbReference type="ChEBI" id="CHEBI:29108"/>
    </cofactor>
</comment>
<dbReference type="Gene3D" id="2.60.120.260">
    <property type="entry name" value="Galactose-binding domain-like"/>
    <property type="match status" value="1"/>
</dbReference>
<dbReference type="Gene3D" id="3.20.20.80">
    <property type="entry name" value="Glycosidases"/>
    <property type="match status" value="1"/>
</dbReference>
<dbReference type="GO" id="GO:0009341">
    <property type="term" value="C:beta-galactosidase complex"/>
    <property type="evidence" value="ECO:0007669"/>
    <property type="project" value="InterPro"/>
</dbReference>
<dbReference type="Proteomes" id="UP000006008">
    <property type="component" value="Unassembled WGS sequence"/>
</dbReference>
<dbReference type="SUPFAM" id="SSF49303">
    <property type="entry name" value="beta-Galactosidase/glucuronidase domain"/>
    <property type="match status" value="2"/>
</dbReference>
<comment type="similarity">
    <text evidence="3 10">Belongs to the glycosyl hydrolase 2 family.</text>
</comment>
<dbReference type="Gene3D" id="2.70.98.10">
    <property type="match status" value="1"/>
</dbReference>
<dbReference type="AlphaFoldDB" id="G5H9L4"/>
<dbReference type="PROSITE" id="PS00608">
    <property type="entry name" value="GLYCOSYL_HYDROL_F2_2"/>
    <property type="match status" value="1"/>
</dbReference>
<evidence type="ECO:0000256" key="3">
    <source>
        <dbReference type="ARBA" id="ARBA00007401"/>
    </source>
</evidence>
<dbReference type="STRING" id="742725.HMPREF9450_01329"/>
<dbReference type="SMART" id="SM01038">
    <property type="entry name" value="Bgal_small_N"/>
    <property type="match status" value="1"/>
</dbReference>
<dbReference type="InterPro" id="IPR008979">
    <property type="entry name" value="Galactose-bd-like_sf"/>
</dbReference>
<keyword evidence="6 10" id="KW-0378">Hydrolase</keyword>
<name>G5H9L4_9BACT</name>
<dbReference type="Pfam" id="PF02836">
    <property type="entry name" value="Glyco_hydro_2_C"/>
    <property type="match status" value="1"/>
</dbReference>
<dbReference type="InterPro" id="IPR013783">
    <property type="entry name" value="Ig-like_fold"/>
</dbReference>
<comment type="catalytic activity">
    <reaction evidence="1 10">
        <text>Hydrolysis of terminal non-reducing beta-D-galactose residues in beta-D-galactosides.</text>
        <dbReference type="EC" id="3.2.1.23"/>
    </reaction>
</comment>
<dbReference type="eggNOG" id="COG3250">
    <property type="taxonomic scope" value="Bacteria"/>
</dbReference>
<dbReference type="InterPro" id="IPR006102">
    <property type="entry name" value="Ig-like_GH2"/>
</dbReference>
<dbReference type="GO" id="GO:0004565">
    <property type="term" value="F:beta-galactosidase activity"/>
    <property type="evidence" value="ECO:0007669"/>
    <property type="project" value="UniProtKB-EC"/>
</dbReference>
<dbReference type="SUPFAM" id="SSF74650">
    <property type="entry name" value="Galactose mutarotase-like"/>
    <property type="match status" value="1"/>
</dbReference>
<dbReference type="InterPro" id="IPR011013">
    <property type="entry name" value="Gal_mutarotase_sf_dom"/>
</dbReference>
<gene>
    <name evidence="12" type="ORF">HMPREF9450_01329</name>
</gene>
<comment type="subunit">
    <text evidence="4">Monomer.</text>
</comment>
<evidence type="ECO:0000256" key="1">
    <source>
        <dbReference type="ARBA" id="ARBA00001412"/>
    </source>
</evidence>
<keyword evidence="7" id="KW-0106">Calcium</keyword>
<evidence type="ECO:0000256" key="2">
    <source>
        <dbReference type="ARBA" id="ARBA00001913"/>
    </source>
</evidence>
<evidence type="ECO:0000256" key="10">
    <source>
        <dbReference type="RuleBase" id="RU361154"/>
    </source>
</evidence>
<accession>G5H9L4</accession>
<dbReference type="EMBL" id="ADLD01000013">
    <property type="protein sequence ID" value="EHB91280.1"/>
    <property type="molecule type" value="Genomic_DNA"/>
</dbReference>
<dbReference type="InterPro" id="IPR006103">
    <property type="entry name" value="Glyco_hydro_2_cat"/>
</dbReference>
<dbReference type="InterPro" id="IPR017853">
    <property type="entry name" value="GH"/>
</dbReference>
<dbReference type="Pfam" id="PF16353">
    <property type="entry name" value="LacZ_4"/>
    <property type="match status" value="1"/>
</dbReference>
<dbReference type="PATRIC" id="fig|742725.3.peg.1406"/>
<dbReference type="PANTHER" id="PTHR46323">
    <property type="entry name" value="BETA-GALACTOSIDASE"/>
    <property type="match status" value="1"/>
</dbReference>
<dbReference type="InterPro" id="IPR014718">
    <property type="entry name" value="GH-type_carb-bd"/>
</dbReference>